<dbReference type="Pfam" id="PF08241">
    <property type="entry name" value="Methyltransf_11"/>
    <property type="match status" value="1"/>
</dbReference>
<sequence>MGIESGTRHLQRPIFSKVYLKISDAVERNGAPRYRRALVNGLSGQVVEVGPGNGLGLVHYSAPVTKVVAVEPDDLLRSHARLAAARAEVEVEVVDGHADALALPDESCDAAVVSLMMCSVPDPAHALQELRRVLRPGGELRFFEHVRSDVRWVAFAQTALTPITRALAGGCHFDRDLVGMVVAAGFELGAVDRFRFAHGKGTPAIPHVLGVATKPVS</sequence>
<feature type="domain" description="Methyltransferase type 11" evidence="1">
    <location>
        <begin position="47"/>
        <end position="141"/>
    </location>
</feature>
<dbReference type="InterPro" id="IPR029063">
    <property type="entry name" value="SAM-dependent_MTases_sf"/>
</dbReference>
<evidence type="ECO:0000313" key="3">
    <source>
        <dbReference type="Proteomes" id="UP000734823"/>
    </source>
</evidence>
<dbReference type="CDD" id="cd02440">
    <property type="entry name" value="AdoMet_MTases"/>
    <property type="match status" value="1"/>
</dbReference>
<dbReference type="GO" id="GO:0008168">
    <property type="term" value="F:methyltransferase activity"/>
    <property type="evidence" value="ECO:0007669"/>
    <property type="project" value="UniProtKB-KW"/>
</dbReference>
<gene>
    <name evidence="2" type="ORF">GPZ80_02085</name>
</gene>
<organism evidence="2 3">
    <name type="scientific">Actinokineospora xionganensis</name>
    <dbReference type="NCBI Taxonomy" id="2684470"/>
    <lineage>
        <taxon>Bacteria</taxon>
        <taxon>Bacillati</taxon>
        <taxon>Actinomycetota</taxon>
        <taxon>Actinomycetes</taxon>
        <taxon>Pseudonocardiales</taxon>
        <taxon>Pseudonocardiaceae</taxon>
        <taxon>Actinokineospora</taxon>
    </lineage>
</organism>
<dbReference type="SUPFAM" id="SSF53335">
    <property type="entry name" value="S-adenosyl-L-methionine-dependent methyltransferases"/>
    <property type="match status" value="1"/>
</dbReference>
<dbReference type="RefSeq" id="WP_187218013.1">
    <property type="nucleotide sequence ID" value="NZ_JABVED010000001.1"/>
</dbReference>
<dbReference type="EMBL" id="JABVED010000001">
    <property type="protein sequence ID" value="MBC6445960.1"/>
    <property type="molecule type" value="Genomic_DNA"/>
</dbReference>
<accession>A0ABR7KZW3</accession>
<dbReference type="Gene3D" id="3.40.50.150">
    <property type="entry name" value="Vaccinia Virus protein VP39"/>
    <property type="match status" value="1"/>
</dbReference>
<keyword evidence="3" id="KW-1185">Reference proteome</keyword>
<name>A0ABR7KZW3_9PSEU</name>
<keyword evidence="2" id="KW-0808">Transferase</keyword>
<dbReference type="InterPro" id="IPR013216">
    <property type="entry name" value="Methyltransf_11"/>
</dbReference>
<dbReference type="InterPro" id="IPR052356">
    <property type="entry name" value="Thiol_S-MT"/>
</dbReference>
<evidence type="ECO:0000313" key="2">
    <source>
        <dbReference type="EMBL" id="MBC6445960.1"/>
    </source>
</evidence>
<dbReference type="Proteomes" id="UP000734823">
    <property type="component" value="Unassembled WGS sequence"/>
</dbReference>
<dbReference type="PANTHER" id="PTHR45036:SF1">
    <property type="entry name" value="METHYLTRANSFERASE LIKE 7A"/>
    <property type="match status" value="1"/>
</dbReference>
<evidence type="ECO:0000259" key="1">
    <source>
        <dbReference type="Pfam" id="PF08241"/>
    </source>
</evidence>
<dbReference type="PANTHER" id="PTHR45036">
    <property type="entry name" value="METHYLTRANSFERASE LIKE 7B"/>
    <property type="match status" value="1"/>
</dbReference>
<keyword evidence="2" id="KW-0489">Methyltransferase</keyword>
<proteinExistence type="predicted"/>
<protein>
    <submittedName>
        <fullName evidence="2">Class I SAM-dependent methyltransferase</fullName>
    </submittedName>
</protein>
<reference evidence="2 3" key="1">
    <citation type="submission" date="2020-06" db="EMBL/GenBank/DDBJ databases">
        <title>Actinokineospora xiongansis sp. nov., isolated from soil of Baiyangdian.</title>
        <authorList>
            <person name="Zhang X."/>
        </authorList>
    </citation>
    <scope>NUCLEOTIDE SEQUENCE [LARGE SCALE GENOMIC DNA]</scope>
    <source>
        <strain evidence="2 3">HBU206404</strain>
    </source>
</reference>
<comment type="caution">
    <text evidence="2">The sequence shown here is derived from an EMBL/GenBank/DDBJ whole genome shotgun (WGS) entry which is preliminary data.</text>
</comment>
<dbReference type="GO" id="GO:0032259">
    <property type="term" value="P:methylation"/>
    <property type="evidence" value="ECO:0007669"/>
    <property type="project" value="UniProtKB-KW"/>
</dbReference>